<dbReference type="InterPro" id="IPR050683">
    <property type="entry name" value="Bact_Polysacc_Export_ATP-bd"/>
</dbReference>
<dbReference type="Proteomes" id="UP000037931">
    <property type="component" value="Unassembled WGS sequence"/>
</dbReference>
<reference evidence="6 7" key="1">
    <citation type="journal article" date="2015" name="PLoS ONE">
        <title>Rice-Infecting Pseudomonas Genomes Are Highly Accessorized and Harbor Multiple Putative Virulence Mechanisms to Cause Sheath Brown Rot.</title>
        <authorList>
            <person name="Quibod I.L."/>
            <person name="Grande G."/>
            <person name="Oreiro E.G."/>
            <person name="Borja F.N."/>
            <person name="Dossa G.S."/>
            <person name="Mauleon R."/>
            <person name="Cruz C.V."/>
            <person name="Oliva R."/>
        </authorList>
    </citation>
    <scope>NUCLEOTIDE SEQUENCE [LARGE SCALE GENOMIC DNA]</scope>
    <source>
        <strain evidence="6 7">IRRI 6609</strain>
    </source>
</reference>
<protein>
    <submittedName>
        <fullName evidence="6">ABC-type polysaccharide/polyol phosphate transport system, ATPase component</fullName>
    </submittedName>
</protein>
<dbReference type="PATRIC" id="fig|50340.43.peg.1733"/>
<dbReference type="InterPro" id="IPR003439">
    <property type="entry name" value="ABC_transporter-like_ATP-bd"/>
</dbReference>
<dbReference type="InterPro" id="IPR027417">
    <property type="entry name" value="P-loop_NTPase"/>
</dbReference>
<organism evidence="6 7">
    <name type="scientific">Pseudomonas asplenii</name>
    <dbReference type="NCBI Taxonomy" id="53407"/>
    <lineage>
        <taxon>Bacteria</taxon>
        <taxon>Pseudomonadati</taxon>
        <taxon>Pseudomonadota</taxon>
        <taxon>Gammaproteobacteria</taxon>
        <taxon>Pseudomonadales</taxon>
        <taxon>Pseudomonadaceae</taxon>
        <taxon>Pseudomonas</taxon>
    </lineage>
</organism>
<dbReference type="PANTHER" id="PTHR46743">
    <property type="entry name" value="TEICHOIC ACIDS EXPORT ATP-BINDING PROTEIN TAGH"/>
    <property type="match status" value="1"/>
</dbReference>
<dbReference type="Pfam" id="PF00005">
    <property type="entry name" value="ABC_tran"/>
    <property type="match status" value="1"/>
</dbReference>
<evidence type="ECO:0000313" key="6">
    <source>
        <dbReference type="EMBL" id="KPA88762.1"/>
    </source>
</evidence>
<evidence type="ECO:0000259" key="5">
    <source>
        <dbReference type="PROSITE" id="PS50893"/>
    </source>
</evidence>
<dbReference type="InterPro" id="IPR003593">
    <property type="entry name" value="AAA+_ATPase"/>
</dbReference>
<dbReference type="PROSITE" id="PS50893">
    <property type="entry name" value="ABC_TRANSPORTER_2"/>
    <property type="match status" value="1"/>
</dbReference>
<dbReference type="CDD" id="cd10147">
    <property type="entry name" value="Wzt_C-like"/>
    <property type="match status" value="1"/>
</dbReference>
<comment type="similarity">
    <text evidence="1">Belongs to the ABC transporter superfamily.</text>
</comment>
<keyword evidence="7" id="KW-1185">Reference proteome</keyword>
<sequence>MSSEIVLRVEEVGKCYRRYGRPRDRLLQMLPLVRDCPCREFRALEQVSFDMHRGEAIGIVGRNGAGKSTLLQLIDATLSPSSGHIFVTGRVAALLESGSGFDPRLSGRENVYLVATLHGLGKEEIDQRFSAIAAFADIGGFMEQPASTYSSAMHVRLAFAVIAHVDADILLIDEALAAAEDGFVERCLRFLREFKQRHSVILVSHDIAAITGLCDRVIWLDRGTQRQLGEPGPVCAAYLDDLRASTAVGRRADADGYGRLFKPTGPWFSPAPARRIGEINACGLAGDLQVFRFDPEAPGTFGGREARIVHVGLNDRAGVALSWVAGGERVTLTIEAEVHVHIEQPVIGFSVRDALGQTLFGDNACTGPQGRPGAAAAGACLSVAFEFPMPRLARGDYVVQVAIADGERNDHRPLHWCDEALLIRSTHDPLAQEPHNTALVGSGLNRSGL</sequence>
<dbReference type="RefSeq" id="WP_054063799.1">
    <property type="nucleotide sequence ID" value="NZ_JSYZ01000018.1"/>
</dbReference>
<dbReference type="Gene3D" id="2.70.50.60">
    <property type="entry name" value="abc- transporter (atp binding component) like domain"/>
    <property type="match status" value="1"/>
</dbReference>
<evidence type="ECO:0000313" key="7">
    <source>
        <dbReference type="Proteomes" id="UP000037931"/>
    </source>
</evidence>
<dbReference type="PANTHER" id="PTHR46743:SF2">
    <property type="entry name" value="TEICHOIC ACIDS EXPORT ATP-BINDING PROTEIN TAGH"/>
    <property type="match status" value="1"/>
</dbReference>
<dbReference type="AlphaFoldDB" id="A0A0N0VJ42"/>
<dbReference type="GO" id="GO:0016887">
    <property type="term" value="F:ATP hydrolysis activity"/>
    <property type="evidence" value="ECO:0007669"/>
    <property type="project" value="InterPro"/>
</dbReference>
<name>A0A0N0VJ42_9PSED</name>
<accession>A0A0N0VJ42</accession>
<dbReference type="GO" id="GO:0140359">
    <property type="term" value="F:ABC-type transporter activity"/>
    <property type="evidence" value="ECO:0007669"/>
    <property type="project" value="InterPro"/>
</dbReference>
<evidence type="ECO:0000256" key="1">
    <source>
        <dbReference type="ARBA" id="ARBA00005417"/>
    </source>
</evidence>
<evidence type="ECO:0000256" key="3">
    <source>
        <dbReference type="ARBA" id="ARBA00022741"/>
    </source>
</evidence>
<dbReference type="InterPro" id="IPR029439">
    <property type="entry name" value="Wzt_C"/>
</dbReference>
<dbReference type="InterPro" id="IPR015860">
    <property type="entry name" value="ABC_transpr_TagH-like"/>
</dbReference>
<dbReference type="GO" id="GO:0005524">
    <property type="term" value="F:ATP binding"/>
    <property type="evidence" value="ECO:0007669"/>
    <property type="project" value="UniProtKB-KW"/>
</dbReference>
<dbReference type="GO" id="GO:0016020">
    <property type="term" value="C:membrane"/>
    <property type="evidence" value="ECO:0007669"/>
    <property type="project" value="InterPro"/>
</dbReference>
<dbReference type="Gene3D" id="3.40.50.300">
    <property type="entry name" value="P-loop containing nucleotide triphosphate hydrolases"/>
    <property type="match status" value="1"/>
</dbReference>
<dbReference type="OrthoDB" id="9778870at2"/>
<gene>
    <name evidence="6" type="ORF">PF66_04430</name>
</gene>
<dbReference type="SMART" id="SM00382">
    <property type="entry name" value="AAA"/>
    <property type="match status" value="1"/>
</dbReference>
<comment type="caution">
    <text evidence="6">The sequence shown here is derived from an EMBL/GenBank/DDBJ whole genome shotgun (WGS) entry which is preliminary data.</text>
</comment>
<evidence type="ECO:0000256" key="4">
    <source>
        <dbReference type="ARBA" id="ARBA00022840"/>
    </source>
</evidence>
<keyword evidence="2" id="KW-0813">Transport</keyword>
<keyword evidence="3" id="KW-0547">Nucleotide-binding</keyword>
<keyword evidence="4" id="KW-0067">ATP-binding</keyword>
<feature type="domain" description="ABC transporter" evidence="5">
    <location>
        <begin position="27"/>
        <end position="247"/>
    </location>
</feature>
<dbReference type="EMBL" id="JSYZ01000018">
    <property type="protein sequence ID" value="KPA88762.1"/>
    <property type="molecule type" value="Genomic_DNA"/>
</dbReference>
<dbReference type="CDD" id="cd03220">
    <property type="entry name" value="ABC_KpsT_Wzt"/>
    <property type="match status" value="1"/>
</dbReference>
<dbReference type="Pfam" id="PF14524">
    <property type="entry name" value="Wzt_C"/>
    <property type="match status" value="1"/>
</dbReference>
<evidence type="ECO:0000256" key="2">
    <source>
        <dbReference type="ARBA" id="ARBA00022448"/>
    </source>
</evidence>
<dbReference type="STRING" id="50340.PF66_04430"/>
<proteinExistence type="inferred from homology"/>
<dbReference type="SUPFAM" id="SSF52540">
    <property type="entry name" value="P-loop containing nucleoside triphosphate hydrolases"/>
    <property type="match status" value="1"/>
</dbReference>